<accession>W2T9N9</accession>
<evidence type="ECO:0000259" key="2">
    <source>
        <dbReference type="Pfam" id="PF00291"/>
    </source>
</evidence>
<evidence type="ECO:0000256" key="1">
    <source>
        <dbReference type="ARBA" id="ARBA00001933"/>
    </source>
</evidence>
<sequence>MASRDSIAEDTTELIGNTPMVYLRKIGRGLPGTIAAKVEYMNPACSVKDRIGLAMIKTAEETRQVFLYRLSAKPCELGRDFLVPCGSCWSTLAYQLKSFKRQASLGGFRTLSLLRAVVKLFNEPVMFLVDVVHCGIFAKAG</sequence>
<name>W2T9N9_NECAM</name>
<comment type="cofactor">
    <cofactor evidence="1">
        <name>pyridoxal 5'-phosphate</name>
        <dbReference type="ChEBI" id="CHEBI:597326"/>
    </cofactor>
</comment>
<dbReference type="InterPro" id="IPR001216">
    <property type="entry name" value="P-phosphate_BS"/>
</dbReference>
<dbReference type="KEGG" id="nai:NECAME_10700"/>
<protein>
    <recommendedName>
        <fullName evidence="2">Tryptophan synthase beta chain-like PALP domain-containing protein</fullName>
    </recommendedName>
</protein>
<dbReference type="Proteomes" id="UP000053676">
    <property type="component" value="Unassembled WGS sequence"/>
</dbReference>
<feature type="domain" description="Tryptophan synthase beta chain-like PALP" evidence="2">
    <location>
        <begin position="12"/>
        <end position="62"/>
    </location>
</feature>
<dbReference type="GO" id="GO:0006535">
    <property type="term" value="P:cysteine biosynthetic process from serine"/>
    <property type="evidence" value="ECO:0007669"/>
    <property type="project" value="InterPro"/>
</dbReference>
<dbReference type="Gene3D" id="3.40.50.1100">
    <property type="match status" value="2"/>
</dbReference>
<dbReference type="OrthoDB" id="1415563at2759"/>
<evidence type="ECO:0000313" key="3">
    <source>
        <dbReference type="EMBL" id="ETN77916.1"/>
    </source>
</evidence>
<dbReference type="PROSITE" id="PS00901">
    <property type="entry name" value="CYS_SYNTHASE"/>
    <property type="match status" value="1"/>
</dbReference>
<dbReference type="InterPro" id="IPR050214">
    <property type="entry name" value="Cys_Synth/Cystath_Beta-Synth"/>
</dbReference>
<dbReference type="InterPro" id="IPR001926">
    <property type="entry name" value="TrpB-like_PALP"/>
</dbReference>
<dbReference type="STRING" id="51031.W2T9N9"/>
<gene>
    <name evidence="3" type="ORF">NECAME_10700</name>
</gene>
<evidence type="ECO:0000313" key="4">
    <source>
        <dbReference type="Proteomes" id="UP000053676"/>
    </source>
</evidence>
<dbReference type="EMBL" id="KI660142">
    <property type="protein sequence ID" value="ETN77916.1"/>
    <property type="molecule type" value="Genomic_DNA"/>
</dbReference>
<proteinExistence type="predicted"/>
<dbReference type="AlphaFoldDB" id="W2T9N9"/>
<organism evidence="3 4">
    <name type="scientific">Necator americanus</name>
    <name type="common">Human hookworm</name>
    <dbReference type="NCBI Taxonomy" id="51031"/>
    <lineage>
        <taxon>Eukaryota</taxon>
        <taxon>Metazoa</taxon>
        <taxon>Ecdysozoa</taxon>
        <taxon>Nematoda</taxon>
        <taxon>Chromadorea</taxon>
        <taxon>Rhabditida</taxon>
        <taxon>Rhabditina</taxon>
        <taxon>Rhabditomorpha</taxon>
        <taxon>Strongyloidea</taxon>
        <taxon>Ancylostomatidae</taxon>
        <taxon>Bunostominae</taxon>
        <taxon>Necator</taxon>
    </lineage>
</organism>
<keyword evidence="4" id="KW-1185">Reference proteome</keyword>
<dbReference type="InterPro" id="IPR036052">
    <property type="entry name" value="TrpB-like_PALP_sf"/>
</dbReference>
<dbReference type="PANTHER" id="PTHR10314">
    <property type="entry name" value="CYSTATHIONINE BETA-SYNTHASE"/>
    <property type="match status" value="1"/>
</dbReference>
<dbReference type="Pfam" id="PF00291">
    <property type="entry name" value="PALP"/>
    <property type="match status" value="1"/>
</dbReference>
<dbReference type="SUPFAM" id="SSF53686">
    <property type="entry name" value="Tryptophan synthase beta subunit-like PLP-dependent enzymes"/>
    <property type="match status" value="1"/>
</dbReference>
<reference evidence="4" key="1">
    <citation type="journal article" date="2014" name="Nat. Genet.">
        <title>Genome of the human hookworm Necator americanus.</title>
        <authorList>
            <person name="Tang Y.T."/>
            <person name="Gao X."/>
            <person name="Rosa B.A."/>
            <person name="Abubucker S."/>
            <person name="Hallsworth-Pepin K."/>
            <person name="Martin J."/>
            <person name="Tyagi R."/>
            <person name="Heizer E."/>
            <person name="Zhang X."/>
            <person name="Bhonagiri-Palsikar V."/>
            <person name="Minx P."/>
            <person name="Warren W.C."/>
            <person name="Wang Q."/>
            <person name="Zhan B."/>
            <person name="Hotez P.J."/>
            <person name="Sternberg P.W."/>
            <person name="Dougall A."/>
            <person name="Gaze S.T."/>
            <person name="Mulvenna J."/>
            <person name="Sotillo J."/>
            <person name="Ranganathan S."/>
            <person name="Rabelo E.M."/>
            <person name="Wilson R.K."/>
            <person name="Felgner P.L."/>
            <person name="Bethony J."/>
            <person name="Hawdon J.M."/>
            <person name="Gasser R.B."/>
            <person name="Loukas A."/>
            <person name="Mitreva M."/>
        </authorList>
    </citation>
    <scope>NUCLEOTIDE SEQUENCE [LARGE SCALE GENOMIC DNA]</scope>
</reference>